<dbReference type="InterPro" id="IPR012337">
    <property type="entry name" value="RNaseH-like_sf"/>
</dbReference>
<name>A0A151RNP6_CAJCA</name>
<dbReference type="InterPro" id="IPR039537">
    <property type="entry name" value="Retrotran_Ty1/copia-like"/>
</dbReference>
<dbReference type="InterPro" id="IPR025724">
    <property type="entry name" value="GAG-pre-integrase_dom"/>
</dbReference>
<dbReference type="EMBL" id="KQ483637">
    <property type="protein sequence ID" value="KYP44170.1"/>
    <property type="molecule type" value="Genomic_DNA"/>
</dbReference>
<dbReference type="Gene3D" id="3.30.420.10">
    <property type="entry name" value="Ribonuclease H-like superfamily/Ribonuclease H"/>
    <property type="match status" value="1"/>
</dbReference>
<dbReference type="Pfam" id="PF13976">
    <property type="entry name" value="gag_pre-integrs"/>
    <property type="match status" value="1"/>
</dbReference>
<evidence type="ECO:0000256" key="1">
    <source>
        <dbReference type="ARBA" id="ARBA00022670"/>
    </source>
</evidence>
<gene>
    <name evidence="4" type="ORF">KK1_034333</name>
</gene>
<evidence type="ECO:0000259" key="2">
    <source>
        <dbReference type="Pfam" id="PF13976"/>
    </source>
</evidence>
<protein>
    <submittedName>
        <fullName evidence="4">Retrovirus-related Pol polyprotein from transposon TNT 1-94</fullName>
    </submittedName>
</protein>
<accession>A0A151RNP6</accession>
<dbReference type="GO" id="GO:0008233">
    <property type="term" value="F:peptidase activity"/>
    <property type="evidence" value="ECO:0007669"/>
    <property type="project" value="UniProtKB-KW"/>
</dbReference>
<dbReference type="PANTHER" id="PTHR42648:SF28">
    <property type="entry name" value="TRANSPOSON-ENCODED PROTEIN WITH RIBONUCLEASE H-LIKE AND RETROVIRUS ZINC FINGER-LIKE DOMAINS"/>
    <property type="match status" value="1"/>
</dbReference>
<dbReference type="InterPro" id="IPR036397">
    <property type="entry name" value="RNaseH_sf"/>
</dbReference>
<dbReference type="Proteomes" id="UP000075243">
    <property type="component" value="Unassembled WGS sequence"/>
</dbReference>
<keyword evidence="1" id="KW-0378">Hydrolase</keyword>
<dbReference type="Pfam" id="PF22936">
    <property type="entry name" value="Pol_BBD"/>
    <property type="match status" value="1"/>
</dbReference>
<dbReference type="SUPFAM" id="SSF53098">
    <property type="entry name" value="Ribonuclease H-like"/>
    <property type="match status" value="1"/>
</dbReference>
<dbReference type="PANTHER" id="PTHR42648">
    <property type="entry name" value="TRANSPOSASE, PUTATIVE-RELATED"/>
    <property type="match status" value="1"/>
</dbReference>
<organism evidence="4 5">
    <name type="scientific">Cajanus cajan</name>
    <name type="common">Pigeon pea</name>
    <name type="synonym">Cajanus indicus</name>
    <dbReference type="NCBI Taxonomy" id="3821"/>
    <lineage>
        <taxon>Eukaryota</taxon>
        <taxon>Viridiplantae</taxon>
        <taxon>Streptophyta</taxon>
        <taxon>Embryophyta</taxon>
        <taxon>Tracheophyta</taxon>
        <taxon>Spermatophyta</taxon>
        <taxon>Magnoliopsida</taxon>
        <taxon>eudicotyledons</taxon>
        <taxon>Gunneridae</taxon>
        <taxon>Pentapetalae</taxon>
        <taxon>rosids</taxon>
        <taxon>fabids</taxon>
        <taxon>Fabales</taxon>
        <taxon>Fabaceae</taxon>
        <taxon>Papilionoideae</taxon>
        <taxon>50 kb inversion clade</taxon>
        <taxon>NPAAA clade</taxon>
        <taxon>indigoferoid/millettioid clade</taxon>
        <taxon>Phaseoleae</taxon>
        <taxon>Cajanus</taxon>
    </lineage>
</organism>
<evidence type="ECO:0000259" key="3">
    <source>
        <dbReference type="Pfam" id="PF22936"/>
    </source>
</evidence>
<dbReference type="Gramene" id="C.cajan_30830.t">
    <property type="protein sequence ID" value="C.cajan_30830.t.cds1"/>
    <property type="gene ID" value="C.cajan_30830"/>
</dbReference>
<keyword evidence="1" id="KW-0645">Protease</keyword>
<sequence>MTGNQSFFSKLSFSDSLPPLADGSQIKVHGIGQIHPLPHLPLHSVLFVPGCPFNLISISKLTSTLDFSVLFVNNSVLIQDRRTGQTIGAGHESGGLYRLSPLIARVSTSADLAHQRLGHPSLEKLRLLVPSLSTIKNIQCESCQLGKHVRQSYQSSVNKCAASPFTLVHSDIWGSSRVCSTLDYSYFVTFIYDFSRCTWVFLMKHLYDIFHIFQSFFIEISSQFSQSIKILCIDNAKEYLSSKF</sequence>
<dbReference type="GO" id="GO:0003676">
    <property type="term" value="F:nucleic acid binding"/>
    <property type="evidence" value="ECO:0007669"/>
    <property type="project" value="InterPro"/>
</dbReference>
<keyword evidence="5" id="KW-1185">Reference proteome</keyword>
<proteinExistence type="predicted"/>
<dbReference type="InterPro" id="IPR054722">
    <property type="entry name" value="PolX-like_BBD"/>
</dbReference>
<feature type="domain" description="GAG-pre-integrase" evidence="2">
    <location>
        <begin position="101"/>
        <end position="148"/>
    </location>
</feature>
<feature type="domain" description="Retrovirus-related Pol polyprotein from transposon TNT 1-94-like beta-barrel" evidence="3">
    <location>
        <begin position="1"/>
        <end position="63"/>
    </location>
</feature>
<dbReference type="AlphaFoldDB" id="A0A151RNP6"/>
<reference evidence="4" key="1">
    <citation type="journal article" date="2012" name="Nat. Biotechnol.">
        <title>Draft genome sequence of pigeonpea (Cajanus cajan), an orphan legume crop of resource-poor farmers.</title>
        <authorList>
            <person name="Varshney R.K."/>
            <person name="Chen W."/>
            <person name="Li Y."/>
            <person name="Bharti A.K."/>
            <person name="Saxena R.K."/>
            <person name="Schlueter J.A."/>
            <person name="Donoghue M.T."/>
            <person name="Azam S."/>
            <person name="Fan G."/>
            <person name="Whaley A.M."/>
            <person name="Farmer A.D."/>
            <person name="Sheridan J."/>
            <person name="Iwata A."/>
            <person name="Tuteja R."/>
            <person name="Penmetsa R.V."/>
            <person name="Wu W."/>
            <person name="Upadhyaya H.D."/>
            <person name="Yang S.P."/>
            <person name="Shah T."/>
            <person name="Saxena K.B."/>
            <person name="Michael T."/>
            <person name="McCombie W.R."/>
            <person name="Yang B."/>
            <person name="Zhang G."/>
            <person name="Yang H."/>
            <person name="Wang J."/>
            <person name="Spillane C."/>
            <person name="Cook D.R."/>
            <person name="May G.D."/>
            <person name="Xu X."/>
            <person name="Jackson S.A."/>
        </authorList>
    </citation>
    <scope>NUCLEOTIDE SEQUENCE [LARGE SCALE GENOMIC DNA]</scope>
</reference>
<evidence type="ECO:0000313" key="4">
    <source>
        <dbReference type="EMBL" id="KYP44170.1"/>
    </source>
</evidence>
<evidence type="ECO:0000313" key="5">
    <source>
        <dbReference type="Proteomes" id="UP000075243"/>
    </source>
</evidence>
<dbReference type="GO" id="GO:0006508">
    <property type="term" value="P:proteolysis"/>
    <property type="evidence" value="ECO:0007669"/>
    <property type="project" value="UniProtKB-KW"/>
</dbReference>